<dbReference type="AlphaFoldDB" id="A0A6A3BMU4"/>
<protein>
    <recommendedName>
        <fullName evidence="3">RNase H type-1 domain-containing protein</fullName>
    </recommendedName>
</protein>
<accession>A0A6A3BMU4</accession>
<organism evidence="1 2">
    <name type="scientific">Hibiscus syriacus</name>
    <name type="common">Rose of Sharon</name>
    <dbReference type="NCBI Taxonomy" id="106335"/>
    <lineage>
        <taxon>Eukaryota</taxon>
        <taxon>Viridiplantae</taxon>
        <taxon>Streptophyta</taxon>
        <taxon>Embryophyta</taxon>
        <taxon>Tracheophyta</taxon>
        <taxon>Spermatophyta</taxon>
        <taxon>Magnoliopsida</taxon>
        <taxon>eudicotyledons</taxon>
        <taxon>Gunneridae</taxon>
        <taxon>Pentapetalae</taxon>
        <taxon>rosids</taxon>
        <taxon>malvids</taxon>
        <taxon>Malvales</taxon>
        <taxon>Malvaceae</taxon>
        <taxon>Malvoideae</taxon>
        <taxon>Hibiscus</taxon>
    </lineage>
</organism>
<sequence>MRCDSEWSPPPLGALKFNVDRTYEGLAAGCGGVLRSVSGDVKAIFSGPVAGAGSVNAENFSKKHLGWERAFSWSPILRCSSIGYQIRS</sequence>
<dbReference type="Proteomes" id="UP000436088">
    <property type="component" value="Unassembled WGS sequence"/>
</dbReference>
<gene>
    <name evidence="1" type="ORF">F3Y22_tig00110015pilonHSYRG00154</name>
</gene>
<keyword evidence="2" id="KW-1185">Reference proteome</keyword>
<reference evidence="1" key="1">
    <citation type="submission" date="2019-09" db="EMBL/GenBank/DDBJ databases">
        <title>Draft genome information of white flower Hibiscus syriacus.</title>
        <authorList>
            <person name="Kim Y.-M."/>
        </authorList>
    </citation>
    <scope>NUCLEOTIDE SEQUENCE [LARGE SCALE GENOMIC DNA]</scope>
    <source>
        <strain evidence="1">YM2019G1</strain>
    </source>
</reference>
<name>A0A6A3BMU4_HIBSY</name>
<evidence type="ECO:0000313" key="1">
    <source>
        <dbReference type="EMBL" id="KAE8718320.1"/>
    </source>
</evidence>
<proteinExistence type="predicted"/>
<evidence type="ECO:0000313" key="2">
    <source>
        <dbReference type="Proteomes" id="UP000436088"/>
    </source>
</evidence>
<evidence type="ECO:0008006" key="3">
    <source>
        <dbReference type="Google" id="ProtNLM"/>
    </source>
</evidence>
<dbReference type="EMBL" id="VEPZ02000813">
    <property type="protein sequence ID" value="KAE8718320.1"/>
    <property type="molecule type" value="Genomic_DNA"/>
</dbReference>
<comment type="caution">
    <text evidence="1">The sequence shown here is derived from an EMBL/GenBank/DDBJ whole genome shotgun (WGS) entry which is preliminary data.</text>
</comment>